<dbReference type="InterPro" id="IPR001932">
    <property type="entry name" value="PPM-type_phosphatase-like_dom"/>
</dbReference>
<feature type="compositionally biased region" description="Pro residues" evidence="1">
    <location>
        <begin position="194"/>
        <end position="205"/>
    </location>
</feature>
<feature type="region of interest" description="Disordered" evidence="1">
    <location>
        <begin position="415"/>
        <end position="438"/>
    </location>
</feature>
<dbReference type="EMBL" id="SUMC01000109">
    <property type="protein sequence ID" value="TJZ99380.1"/>
    <property type="molecule type" value="Genomic_DNA"/>
</dbReference>
<feature type="compositionally biased region" description="Basic and acidic residues" evidence="1">
    <location>
        <begin position="1"/>
        <end position="13"/>
    </location>
</feature>
<sequence>MSQQGETDHRQEDDWWQQLYGRPGAPEAPDTGPSAASEPRDSVDAHFTSAIGALGAADSPDDAPSAGLPRQYGGAAAPTPPPPPAAAPDPDPVLDLDMSRAPEPEPEPEPEPVPEPDPAGSADPRWPYPAPPALGGRPQPTRGPARPTSSGQGEASWPAPAPELPPGWAPVDPPAPEEEPAPWFELAPAKPREPVAPPEPMAPPEEPADGVPGFPPAVASVPYVGDRPPTYEPEPTAWPTADPEDLDSLVPDTVLDGARYGVLTLRTASVRGDSARYRGEPRRDALLTARFGAGDDALLLLAVATGARAAEESHRAAGDACRWIAEAVGRSHVRLSEDIRAARRGSLKSGLHRLTDRCYGRLRTRGEELGLAPAEYSAALRCLLVPADPECRIRLFLGVGDGGLFRIRGGEWQDLDQAPGREGREGRDSREAGDGKDGKEEIGVTFRFRFSVAQPGDALILCSTGLAEPLRGEPALAARLREQWGTGEPPGLAAFLSDAQTRVKGYADDRTAVGVWDA</sequence>
<accession>A0A4U0RX40</accession>
<protein>
    <submittedName>
        <fullName evidence="3">Protein phosphatase 2C domain-containing protein</fullName>
    </submittedName>
</protein>
<feature type="compositionally biased region" description="Acidic residues" evidence="1">
    <location>
        <begin position="104"/>
        <end position="114"/>
    </location>
</feature>
<gene>
    <name evidence="3" type="ORF">FCI23_46085</name>
</gene>
<evidence type="ECO:0000256" key="1">
    <source>
        <dbReference type="SAM" id="MobiDB-lite"/>
    </source>
</evidence>
<evidence type="ECO:0000259" key="2">
    <source>
        <dbReference type="Pfam" id="PF13672"/>
    </source>
</evidence>
<feature type="region of interest" description="Disordered" evidence="1">
    <location>
        <begin position="1"/>
        <end position="223"/>
    </location>
</feature>
<feature type="compositionally biased region" description="Pro residues" evidence="1">
    <location>
        <begin position="78"/>
        <end position="91"/>
    </location>
</feature>
<keyword evidence="4" id="KW-1185">Reference proteome</keyword>
<dbReference type="AlphaFoldDB" id="A0A4U0RX40"/>
<feature type="compositionally biased region" description="Low complexity" evidence="1">
    <location>
        <begin position="52"/>
        <end position="69"/>
    </location>
</feature>
<evidence type="ECO:0000313" key="4">
    <source>
        <dbReference type="Proteomes" id="UP000305778"/>
    </source>
</evidence>
<feature type="domain" description="PPM-type phosphatase" evidence="2">
    <location>
        <begin position="271"/>
        <end position="496"/>
    </location>
</feature>
<dbReference type="Pfam" id="PF13672">
    <property type="entry name" value="PP2C_2"/>
    <property type="match status" value="1"/>
</dbReference>
<feature type="compositionally biased region" description="Pro residues" evidence="1">
    <location>
        <begin position="159"/>
        <end position="174"/>
    </location>
</feature>
<feature type="compositionally biased region" description="Basic and acidic residues" evidence="1">
    <location>
        <begin position="419"/>
        <end position="438"/>
    </location>
</feature>
<dbReference type="Proteomes" id="UP000305778">
    <property type="component" value="Unassembled WGS sequence"/>
</dbReference>
<comment type="caution">
    <text evidence="3">The sequence shown here is derived from an EMBL/GenBank/DDBJ whole genome shotgun (WGS) entry which is preliminary data.</text>
</comment>
<dbReference type="RefSeq" id="WP_136730010.1">
    <property type="nucleotide sequence ID" value="NZ_SUMC01000109.1"/>
</dbReference>
<evidence type="ECO:0000313" key="3">
    <source>
        <dbReference type="EMBL" id="TJZ99380.1"/>
    </source>
</evidence>
<dbReference type="OrthoDB" id="4349962at2"/>
<organism evidence="3 4">
    <name type="scientific">Actinacidiphila oryziradicis</name>
    <dbReference type="NCBI Taxonomy" id="2571141"/>
    <lineage>
        <taxon>Bacteria</taxon>
        <taxon>Bacillati</taxon>
        <taxon>Actinomycetota</taxon>
        <taxon>Actinomycetes</taxon>
        <taxon>Kitasatosporales</taxon>
        <taxon>Streptomycetaceae</taxon>
        <taxon>Actinacidiphila</taxon>
    </lineage>
</organism>
<name>A0A4U0RX40_9ACTN</name>
<reference evidence="3 4" key="1">
    <citation type="submission" date="2019-04" db="EMBL/GenBank/DDBJ databases">
        <title>Streptomyces oryziradicis sp. nov., a novel actinomycete isolated from rhizosphere soil of rice (Oryza sativa L.).</title>
        <authorList>
            <person name="Li C."/>
        </authorList>
    </citation>
    <scope>NUCLEOTIDE SEQUENCE [LARGE SCALE GENOMIC DNA]</scope>
    <source>
        <strain evidence="3 4">NEAU-C40</strain>
    </source>
</reference>
<proteinExistence type="predicted"/>